<dbReference type="PANTHER" id="PTHR12655:SF0">
    <property type="entry name" value="ACYL-COENZYME A THIOESTERASE 9, MITOCHONDRIAL"/>
    <property type="match status" value="1"/>
</dbReference>
<dbReference type="GO" id="GO:0006637">
    <property type="term" value="P:acyl-CoA metabolic process"/>
    <property type="evidence" value="ECO:0007669"/>
    <property type="project" value="TreeGrafter"/>
</dbReference>
<evidence type="ECO:0000313" key="7">
    <source>
        <dbReference type="EMBL" id="ORY53989.1"/>
    </source>
</evidence>
<dbReference type="PANTHER" id="PTHR12655">
    <property type="entry name" value="ACYL-COA THIOESTERASE"/>
    <property type="match status" value="1"/>
</dbReference>
<dbReference type="SUPFAM" id="SSF54637">
    <property type="entry name" value="Thioesterase/thiol ester dehydrase-isomerase"/>
    <property type="match status" value="2"/>
</dbReference>
<proteinExistence type="inferred from homology"/>
<evidence type="ECO:0000256" key="3">
    <source>
        <dbReference type="ARBA" id="ARBA00022801"/>
    </source>
</evidence>
<keyword evidence="2" id="KW-0677">Repeat</keyword>
<comment type="similarity">
    <text evidence="1">Belongs to the acyl coenzyme A hydrolase family.</text>
</comment>
<dbReference type="GO" id="GO:0005739">
    <property type="term" value="C:mitochondrion"/>
    <property type="evidence" value="ECO:0007669"/>
    <property type="project" value="TreeGrafter"/>
</dbReference>
<evidence type="ECO:0000259" key="6">
    <source>
        <dbReference type="PROSITE" id="PS51770"/>
    </source>
</evidence>
<protein>
    <submittedName>
        <fullName evidence="7">HotDog domain-containing protein</fullName>
    </submittedName>
</protein>
<keyword evidence="3" id="KW-0378">Hydrolase</keyword>
<accession>A0A1Y2D3X4</accession>
<evidence type="ECO:0000256" key="4">
    <source>
        <dbReference type="ARBA" id="ARBA00022946"/>
    </source>
</evidence>
<dbReference type="OrthoDB" id="331699at2759"/>
<evidence type="ECO:0000256" key="5">
    <source>
        <dbReference type="SAM" id="MobiDB-lite"/>
    </source>
</evidence>
<name>A0A1Y2D3X4_9BASI</name>
<dbReference type="STRING" id="106004.A0A1Y2D3X4"/>
<dbReference type="Gene3D" id="3.10.129.10">
    <property type="entry name" value="Hotdog Thioesterase"/>
    <property type="match status" value="2"/>
</dbReference>
<dbReference type="InterPro" id="IPR029069">
    <property type="entry name" value="HotDog_dom_sf"/>
</dbReference>
<feature type="region of interest" description="Disordered" evidence="5">
    <location>
        <begin position="19"/>
        <end position="43"/>
    </location>
</feature>
<feature type="compositionally biased region" description="Low complexity" evidence="5">
    <location>
        <begin position="26"/>
        <end position="43"/>
    </location>
</feature>
<comment type="caution">
    <text evidence="7">The sequence shown here is derived from an EMBL/GenBank/DDBJ whole genome shotgun (WGS) entry which is preliminary data.</text>
</comment>
<evidence type="ECO:0000256" key="2">
    <source>
        <dbReference type="ARBA" id="ARBA00022737"/>
    </source>
</evidence>
<feature type="domain" description="HotDog ACOT-type" evidence="6">
    <location>
        <begin position="314"/>
        <end position="430"/>
    </location>
</feature>
<dbReference type="InterPro" id="IPR033120">
    <property type="entry name" value="HOTDOG_ACOT"/>
</dbReference>
<evidence type="ECO:0000256" key="1">
    <source>
        <dbReference type="ARBA" id="ARBA00010458"/>
    </source>
</evidence>
<keyword evidence="8" id="KW-1185">Reference proteome</keyword>
<dbReference type="PROSITE" id="PS51770">
    <property type="entry name" value="HOTDOG_ACOT"/>
    <property type="match status" value="2"/>
</dbReference>
<feature type="domain" description="HotDog ACOT-type" evidence="6">
    <location>
        <begin position="111"/>
        <end position="238"/>
    </location>
</feature>
<organism evidence="7 8">
    <name type="scientific">Leucosporidium creatinivorum</name>
    <dbReference type="NCBI Taxonomy" id="106004"/>
    <lineage>
        <taxon>Eukaryota</taxon>
        <taxon>Fungi</taxon>
        <taxon>Dikarya</taxon>
        <taxon>Basidiomycota</taxon>
        <taxon>Pucciniomycotina</taxon>
        <taxon>Microbotryomycetes</taxon>
        <taxon>Leucosporidiales</taxon>
        <taxon>Leucosporidium</taxon>
    </lineage>
</organism>
<gene>
    <name evidence="7" type="ORF">BCR35DRAFT_310490</name>
</gene>
<feature type="region of interest" description="Disordered" evidence="5">
    <location>
        <begin position="60"/>
        <end position="93"/>
    </location>
</feature>
<evidence type="ECO:0000313" key="8">
    <source>
        <dbReference type="Proteomes" id="UP000193467"/>
    </source>
</evidence>
<dbReference type="Proteomes" id="UP000193467">
    <property type="component" value="Unassembled WGS sequence"/>
</dbReference>
<sequence>MLPRLPALLRAPARRTFTSTASQWRSAAAPQQPLLSSSSPDPATEGIALSKIERLMKLTDDLSRNGPGGQLGSLRGSPSVGPLGHADEQPIKENLTPLPTTRRMKDSYVELDLKFSECSQLREQYVGGLSKVRMGRLMEDFDSLAGQAAYKYVLPDGCSVSDAHHYGIYLVTAAVDRMDVLKPLSHFDGKTDLRLSGYVAYATESSLEVFVRLSTLPASGESETILIGRFAMACRKYSGGKQPIAKLEVVGEAEEELWKMGKEMKEGKKTRSLKSLEKSPPNEAEAKMLHELFVGQQDIFERNAPTPSDVVWMSDTDVNSAQLMHPQESNVHGKIFGGYLMRLSYETAYSTACLFARTPVTFIALDELRFAQPVEIGSLLRLDSRVTYSPIKGEHKSFHVSVTASTTDLYTGEKKITNTFHYTFAAESTLQRHVLPRSYKQAMAWLDAQRRRELGVSVRKAYSS</sequence>
<dbReference type="InParanoid" id="A0A1Y2D3X4"/>
<reference evidence="7 8" key="1">
    <citation type="submission" date="2016-07" db="EMBL/GenBank/DDBJ databases">
        <title>Pervasive Adenine N6-methylation of Active Genes in Fungi.</title>
        <authorList>
            <consortium name="DOE Joint Genome Institute"/>
            <person name="Mondo S.J."/>
            <person name="Dannebaum R.O."/>
            <person name="Kuo R.C."/>
            <person name="Labutti K."/>
            <person name="Haridas S."/>
            <person name="Kuo A."/>
            <person name="Salamov A."/>
            <person name="Ahrendt S.R."/>
            <person name="Lipzen A."/>
            <person name="Sullivan W."/>
            <person name="Andreopoulos W.B."/>
            <person name="Clum A."/>
            <person name="Lindquist E."/>
            <person name="Daum C."/>
            <person name="Ramamoorthy G.K."/>
            <person name="Gryganskyi A."/>
            <person name="Culley D."/>
            <person name="Magnuson J.K."/>
            <person name="James T.Y."/>
            <person name="O'Malley M.A."/>
            <person name="Stajich J.E."/>
            <person name="Spatafora J.W."/>
            <person name="Visel A."/>
            <person name="Grigoriev I.V."/>
        </authorList>
    </citation>
    <scope>NUCLEOTIDE SEQUENCE [LARGE SCALE GENOMIC DNA]</scope>
    <source>
        <strain evidence="7 8">62-1032</strain>
    </source>
</reference>
<dbReference type="EMBL" id="MCGR01000102">
    <property type="protein sequence ID" value="ORY53989.1"/>
    <property type="molecule type" value="Genomic_DNA"/>
</dbReference>
<dbReference type="AlphaFoldDB" id="A0A1Y2D3X4"/>
<dbReference type="GO" id="GO:0047617">
    <property type="term" value="F:fatty acyl-CoA hydrolase activity"/>
    <property type="evidence" value="ECO:0007669"/>
    <property type="project" value="TreeGrafter"/>
</dbReference>
<keyword evidence="4" id="KW-0809">Transit peptide</keyword>
<dbReference type="CDD" id="cd03442">
    <property type="entry name" value="BFIT_BACH"/>
    <property type="match status" value="1"/>
</dbReference>